<dbReference type="GO" id="GO:0033698">
    <property type="term" value="C:Rpd3L complex"/>
    <property type="evidence" value="ECO:0007669"/>
    <property type="project" value="EnsemblFungi"/>
</dbReference>
<gene>
    <name evidence="9" type="ORF">BABINDRAFT_29629</name>
</gene>
<dbReference type="GO" id="GO:0045944">
    <property type="term" value="P:positive regulation of transcription by RNA polymerase II"/>
    <property type="evidence" value="ECO:0007669"/>
    <property type="project" value="EnsemblFungi"/>
</dbReference>
<dbReference type="InterPro" id="IPR038291">
    <property type="entry name" value="SAP30_C_sf"/>
</dbReference>
<accession>A0A1E3QYC2</accession>
<dbReference type="AlphaFoldDB" id="A0A1E3QYC2"/>
<dbReference type="Proteomes" id="UP000094336">
    <property type="component" value="Unassembled WGS sequence"/>
</dbReference>
<evidence type="ECO:0000256" key="7">
    <source>
        <dbReference type="SAM" id="MobiDB-lite"/>
    </source>
</evidence>
<dbReference type="PANTHER" id="PTHR13286:SF22">
    <property type="entry name" value="PHD-TYPE DOMAIN-CONTAINING PROTEIN"/>
    <property type="match status" value="1"/>
</dbReference>
<dbReference type="GeneID" id="30149307"/>
<keyword evidence="5" id="KW-0804">Transcription</keyword>
<dbReference type="STRING" id="984486.A0A1E3QYC2"/>
<name>A0A1E3QYC2_9ASCO</name>
<evidence type="ECO:0000256" key="4">
    <source>
        <dbReference type="ARBA" id="ARBA00023015"/>
    </source>
</evidence>
<evidence type="ECO:0000259" key="8">
    <source>
        <dbReference type="Pfam" id="PF13867"/>
    </source>
</evidence>
<keyword evidence="4" id="KW-0805">Transcription regulation</keyword>
<dbReference type="GO" id="GO:0034605">
    <property type="term" value="P:cellular response to heat"/>
    <property type="evidence" value="ECO:0007669"/>
    <property type="project" value="EnsemblFungi"/>
</dbReference>
<evidence type="ECO:0000313" key="10">
    <source>
        <dbReference type="Proteomes" id="UP000094336"/>
    </source>
</evidence>
<keyword evidence="3" id="KW-0678">Repressor</keyword>
<dbReference type="InterPro" id="IPR025718">
    <property type="entry name" value="SAP30_Sin3-bd"/>
</dbReference>
<dbReference type="GO" id="GO:0016479">
    <property type="term" value="P:negative regulation of transcription by RNA polymerase I"/>
    <property type="evidence" value="ECO:0007669"/>
    <property type="project" value="EnsemblFungi"/>
</dbReference>
<dbReference type="OrthoDB" id="510958at2759"/>
<dbReference type="RefSeq" id="XP_018987946.1">
    <property type="nucleotide sequence ID" value="XM_019131454.1"/>
</dbReference>
<feature type="region of interest" description="Disordered" evidence="7">
    <location>
        <begin position="1"/>
        <end position="38"/>
    </location>
</feature>
<evidence type="ECO:0000256" key="1">
    <source>
        <dbReference type="ARBA" id="ARBA00004123"/>
    </source>
</evidence>
<feature type="compositionally biased region" description="Basic and acidic residues" evidence="7">
    <location>
        <begin position="1"/>
        <end position="17"/>
    </location>
</feature>
<dbReference type="InterPro" id="IPR024145">
    <property type="entry name" value="His_deAcase_SAP30/SAP30L"/>
</dbReference>
<comment type="similarity">
    <text evidence="2">Belongs to the SAP30 family.</text>
</comment>
<dbReference type="EMBL" id="KV454426">
    <property type="protein sequence ID" value="ODQ82618.1"/>
    <property type="molecule type" value="Genomic_DNA"/>
</dbReference>
<dbReference type="GO" id="GO:0061188">
    <property type="term" value="P:negative regulation of rDNA heterochromatin formation"/>
    <property type="evidence" value="ECO:0007669"/>
    <property type="project" value="EnsemblFungi"/>
</dbReference>
<dbReference type="PANTHER" id="PTHR13286">
    <property type="entry name" value="SAP30"/>
    <property type="match status" value="1"/>
</dbReference>
<dbReference type="GO" id="GO:0061186">
    <property type="term" value="P:negative regulation of silent mating-type cassette heterochromatin formation"/>
    <property type="evidence" value="ECO:0007669"/>
    <property type="project" value="EnsemblFungi"/>
</dbReference>
<dbReference type="GO" id="GO:0003714">
    <property type="term" value="F:transcription corepressor activity"/>
    <property type="evidence" value="ECO:0007669"/>
    <property type="project" value="EnsemblFungi"/>
</dbReference>
<proteinExistence type="inferred from homology"/>
<comment type="subcellular location">
    <subcellularLocation>
        <location evidence="1">Nucleus</location>
    </subcellularLocation>
</comment>
<dbReference type="GO" id="GO:2000219">
    <property type="term" value="P:positive regulation of invasive growth in response to glucose limitation"/>
    <property type="evidence" value="ECO:0007669"/>
    <property type="project" value="EnsemblFungi"/>
</dbReference>
<keyword evidence="6" id="KW-0539">Nucleus</keyword>
<keyword evidence="10" id="KW-1185">Reference proteome</keyword>
<reference evidence="10" key="1">
    <citation type="submission" date="2016-05" db="EMBL/GenBank/DDBJ databases">
        <title>Comparative genomics of biotechnologically important yeasts.</title>
        <authorList>
            <consortium name="DOE Joint Genome Institute"/>
            <person name="Riley R."/>
            <person name="Haridas S."/>
            <person name="Wolfe K.H."/>
            <person name="Lopes M.R."/>
            <person name="Hittinger C.T."/>
            <person name="Goker M."/>
            <person name="Salamov A."/>
            <person name="Wisecaver J."/>
            <person name="Long T.M."/>
            <person name="Aerts A.L."/>
            <person name="Barry K."/>
            <person name="Choi C."/>
            <person name="Clum A."/>
            <person name="Coughlan A.Y."/>
            <person name="Deshpande S."/>
            <person name="Douglass A.P."/>
            <person name="Hanson S.J."/>
            <person name="Klenk H.-P."/>
            <person name="Labutti K."/>
            <person name="Lapidus A."/>
            <person name="Lindquist E."/>
            <person name="Lipzen A."/>
            <person name="Meier-Kolthoff J.P."/>
            <person name="Ohm R.A."/>
            <person name="Otillar R.P."/>
            <person name="Pangilinan J."/>
            <person name="Peng Y."/>
            <person name="Rokas A."/>
            <person name="Rosa C.A."/>
            <person name="Scheuner C."/>
            <person name="Sibirny A.A."/>
            <person name="Slot J.C."/>
            <person name="Stielow J.B."/>
            <person name="Sun H."/>
            <person name="Kurtzman C.P."/>
            <person name="Blackwell M."/>
            <person name="Grigoriev I.V."/>
            <person name="Jeffries T.W."/>
        </authorList>
    </citation>
    <scope>NUCLEOTIDE SEQUENCE [LARGE SCALE GENOMIC DNA]</scope>
    <source>
        <strain evidence="10">NRRL Y-12698</strain>
    </source>
</reference>
<evidence type="ECO:0000256" key="6">
    <source>
        <dbReference type="ARBA" id="ARBA00023242"/>
    </source>
</evidence>
<protein>
    <recommendedName>
        <fullName evidence="8">Histone deacetylase complex subunit SAP30 Sin3 binding domain-containing protein</fullName>
    </recommendedName>
</protein>
<feature type="compositionally biased region" description="Polar residues" evidence="7">
    <location>
        <begin position="18"/>
        <end position="38"/>
    </location>
</feature>
<feature type="domain" description="Histone deacetylase complex subunit SAP30 Sin3 binding" evidence="8">
    <location>
        <begin position="99"/>
        <end position="141"/>
    </location>
</feature>
<evidence type="ECO:0000256" key="3">
    <source>
        <dbReference type="ARBA" id="ARBA00022491"/>
    </source>
</evidence>
<sequence length="156" mass="17448">MAIKVQTKEHSASESESKTGTSSASRATAKNRTAVQQAQQAFLAKHINSNGPNDQPIPSPLDFESLPTEALRKYKKKFGINVPSSLTISGYMLASEAGKKTYSYKNKDRITKTELASHVKKHFMNQQCRESEIITNFIYKVNNQGTYHVYVGTQHH</sequence>
<evidence type="ECO:0000256" key="5">
    <source>
        <dbReference type="ARBA" id="ARBA00023163"/>
    </source>
</evidence>
<evidence type="ECO:0000313" key="9">
    <source>
        <dbReference type="EMBL" id="ODQ82618.1"/>
    </source>
</evidence>
<dbReference type="Pfam" id="PF13867">
    <property type="entry name" value="SAP30_Sin3_bdg"/>
    <property type="match status" value="1"/>
</dbReference>
<evidence type="ECO:0000256" key="2">
    <source>
        <dbReference type="ARBA" id="ARBA00006283"/>
    </source>
</evidence>
<dbReference type="Gene3D" id="6.10.160.20">
    <property type="match status" value="1"/>
</dbReference>
<organism evidence="9 10">
    <name type="scientific">Babjeviella inositovora NRRL Y-12698</name>
    <dbReference type="NCBI Taxonomy" id="984486"/>
    <lineage>
        <taxon>Eukaryota</taxon>
        <taxon>Fungi</taxon>
        <taxon>Dikarya</taxon>
        <taxon>Ascomycota</taxon>
        <taxon>Saccharomycotina</taxon>
        <taxon>Pichiomycetes</taxon>
        <taxon>Serinales incertae sedis</taxon>
        <taxon>Babjeviella</taxon>
    </lineage>
</organism>